<gene>
    <name evidence="2" type="ORF">CLV40_14411</name>
</gene>
<evidence type="ECO:0000256" key="1">
    <source>
        <dbReference type="SAM" id="MobiDB-lite"/>
    </source>
</evidence>
<dbReference type="EMBL" id="PTIX01000044">
    <property type="protein sequence ID" value="PPK61089.1"/>
    <property type="molecule type" value="Genomic_DNA"/>
</dbReference>
<proteinExistence type="predicted"/>
<feature type="region of interest" description="Disordered" evidence="1">
    <location>
        <begin position="215"/>
        <end position="292"/>
    </location>
</feature>
<dbReference type="Proteomes" id="UP000239203">
    <property type="component" value="Unassembled WGS sequence"/>
</dbReference>
<feature type="compositionally biased region" description="Polar residues" evidence="1">
    <location>
        <begin position="55"/>
        <end position="66"/>
    </location>
</feature>
<comment type="caution">
    <text evidence="2">The sequence shown here is derived from an EMBL/GenBank/DDBJ whole genome shotgun (WGS) entry which is preliminary data.</text>
</comment>
<protein>
    <submittedName>
        <fullName evidence="2">Uncharacterized protein</fullName>
    </submittedName>
</protein>
<feature type="compositionally biased region" description="Polar residues" evidence="1">
    <location>
        <begin position="1"/>
        <end position="11"/>
    </location>
</feature>
<feature type="compositionally biased region" description="Basic residues" evidence="1">
    <location>
        <begin position="146"/>
        <end position="161"/>
    </location>
</feature>
<evidence type="ECO:0000313" key="3">
    <source>
        <dbReference type="Proteomes" id="UP000239203"/>
    </source>
</evidence>
<feature type="region of interest" description="Disordered" evidence="1">
    <location>
        <begin position="1"/>
        <end position="118"/>
    </location>
</feature>
<feature type="region of interest" description="Disordered" evidence="1">
    <location>
        <begin position="143"/>
        <end position="184"/>
    </location>
</feature>
<accession>A0A2S6GBF8</accession>
<feature type="compositionally biased region" description="Basic residues" evidence="1">
    <location>
        <begin position="67"/>
        <end position="77"/>
    </location>
</feature>
<reference evidence="2 3" key="1">
    <citation type="submission" date="2018-02" db="EMBL/GenBank/DDBJ databases">
        <title>Genomic Encyclopedia of Archaeal and Bacterial Type Strains, Phase II (KMG-II): from individual species to whole genera.</title>
        <authorList>
            <person name="Goeker M."/>
        </authorList>
    </citation>
    <scope>NUCLEOTIDE SEQUENCE [LARGE SCALE GENOMIC DNA]</scope>
    <source>
        <strain evidence="2 3">YU 961-1</strain>
    </source>
</reference>
<keyword evidence="3" id="KW-1185">Reference proteome</keyword>
<name>A0A2S6GBF8_9PSEU</name>
<sequence>MPGSPLPSSLCAQPLKNQAAHPRTHLPQDTRPTDHASACPDPQLPTDSPLHKQAATHSQTHLTTTRSRAHHNTHAPRRAAPTDHVPRARLTNAHTHQPPRPASKRPGAALHTGSGAGTDTALIRACGTCQPRTARPATNVTPVREHHLRGRPRARGTRRPRPTCSALAATSQPRSPQPEPRYGLECTVPRLRSTRTRGIDTAPARVAVAGRRSLCLAPSDPGQSREARGTRRPRTARSATTACPPGRDRTGRLDSARLGEEAPWVGRGDVGSGRPCSSQRLRPRREPRFRVPGRRPHALHLGVRHQAVDPTRAGGYGCPGLVQANARHRQELRAANCGEGVAIG</sequence>
<feature type="compositionally biased region" description="Basic and acidic residues" evidence="1">
    <location>
        <begin position="246"/>
        <end position="260"/>
    </location>
</feature>
<dbReference type="AlphaFoldDB" id="A0A2S6GBF8"/>
<evidence type="ECO:0000313" key="2">
    <source>
        <dbReference type="EMBL" id="PPK61089.1"/>
    </source>
</evidence>
<organism evidence="2 3">
    <name type="scientific">Actinokineospora auranticolor</name>
    <dbReference type="NCBI Taxonomy" id="155976"/>
    <lineage>
        <taxon>Bacteria</taxon>
        <taxon>Bacillati</taxon>
        <taxon>Actinomycetota</taxon>
        <taxon>Actinomycetes</taxon>
        <taxon>Pseudonocardiales</taxon>
        <taxon>Pseudonocardiaceae</taxon>
        <taxon>Actinokineospora</taxon>
    </lineage>
</organism>